<dbReference type="PANTHER" id="PTHR33420:SF4">
    <property type="entry name" value="FIMBRIAL-LIKE PROTEIN FIMF"/>
    <property type="match status" value="1"/>
</dbReference>
<accession>A0A833U1P0</accession>
<name>A0A833U1P0_ACIBZ</name>
<dbReference type="EMBL" id="WNDP01000002">
    <property type="protein sequence ID" value="KAF1028238.1"/>
    <property type="molecule type" value="Genomic_DNA"/>
</dbReference>
<dbReference type="Pfam" id="PF00419">
    <property type="entry name" value="Fimbrial"/>
    <property type="match status" value="1"/>
</dbReference>
<protein>
    <submittedName>
        <fullName evidence="3">Putative fimbrial-like protein SfmF</fullName>
    </submittedName>
</protein>
<dbReference type="SUPFAM" id="SSF49401">
    <property type="entry name" value="Bacterial adhesins"/>
    <property type="match status" value="1"/>
</dbReference>
<dbReference type="GO" id="GO:0009289">
    <property type="term" value="C:pilus"/>
    <property type="evidence" value="ECO:0007669"/>
    <property type="project" value="InterPro"/>
</dbReference>
<dbReference type="AlphaFoldDB" id="A0A833U1P0"/>
<comment type="caution">
    <text evidence="3">The sequence shown here is derived from an EMBL/GenBank/DDBJ whole genome shotgun (WGS) entry which is preliminary data.</text>
</comment>
<sequence length="180" mass="19696">MKITNKSIRTTLIASSLLIINQFAHTANVLKEINLELYGNIRIWACGIMSSEDNRLIDLGKHSIKNLSSKDDRSTAIPISLSLSSCPPNGTVNISVIGNKDKTNNELLAVDEITNAAKNIAIEIRDKDKNRVPIGTKKVGLKTDSSGNLSTVFYANYIVTKPTVEAGTAKSKMQFIVEYE</sequence>
<dbReference type="InterPro" id="IPR050263">
    <property type="entry name" value="Bact_Fimbrial_Adh_Pro"/>
</dbReference>
<dbReference type="InterPro" id="IPR000259">
    <property type="entry name" value="Adhesion_dom_fimbrial"/>
</dbReference>
<evidence type="ECO:0000313" key="4">
    <source>
        <dbReference type="Proteomes" id="UP000490535"/>
    </source>
</evidence>
<feature type="domain" description="Fimbrial-type adhesion" evidence="2">
    <location>
        <begin position="36"/>
        <end position="179"/>
    </location>
</feature>
<feature type="chain" id="PRO_5032440022" evidence="1">
    <location>
        <begin position="27"/>
        <end position="180"/>
    </location>
</feature>
<proteinExistence type="predicted"/>
<dbReference type="Gene3D" id="2.60.40.1090">
    <property type="entry name" value="Fimbrial-type adhesion domain"/>
    <property type="match status" value="1"/>
</dbReference>
<dbReference type="InterPro" id="IPR036937">
    <property type="entry name" value="Adhesion_dom_fimbrial_sf"/>
</dbReference>
<dbReference type="GO" id="GO:0043709">
    <property type="term" value="P:cell adhesion involved in single-species biofilm formation"/>
    <property type="evidence" value="ECO:0007669"/>
    <property type="project" value="TreeGrafter"/>
</dbReference>
<feature type="signal peptide" evidence="1">
    <location>
        <begin position="1"/>
        <end position="26"/>
    </location>
</feature>
<keyword evidence="1" id="KW-0732">Signal</keyword>
<evidence type="ECO:0000313" key="3">
    <source>
        <dbReference type="EMBL" id="KAF1028238.1"/>
    </source>
</evidence>
<evidence type="ECO:0000259" key="2">
    <source>
        <dbReference type="Pfam" id="PF00419"/>
    </source>
</evidence>
<dbReference type="InterPro" id="IPR008966">
    <property type="entry name" value="Adhesion_dom_sf"/>
</dbReference>
<dbReference type="Proteomes" id="UP000490535">
    <property type="component" value="Unassembled WGS sequence"/>
</dbReference>
<reference evidence="4" key="1">
    <citation type="journal article" date="2020" name="MBio">
        <title>Horizontal gene transfer to a defensive symbiont with a reduced genome amongst a multipartite beetle microbiome.</title>
        <authorList>
            <person name="Waterworth S.C."/>
            <person name="Florez L.V."/>
            <person name="Rees E.R."/>
            <person name="Hertweck C."/>
            <person name="Kaltenpoth M."/>
            <person name="Kwan J.C."/>
        </authorList>
    </citation>
    <scope>NUCLEOTIDE SEQUENCE [LARGE SCALE GENOMIC DNA]</scope>
</reference>
<dbReference type="PANTHER" id="PTHR33420">
    <property type="entry name" value="FIMBRIAL SUBUNIT ELFA-RELATED"/>
    <property type="match status" value="1"/>
</dbReference>
<evidence type="ECO:0000256" key="1">
    <source>
        <dbReference type="SAM" id="SignalP"/>
    </source>
</evidence>
<gene>
    <name evidence="3" type="primary">sfmF_2</name>
    <name evidence="3" type="ORF">GAK29_00118</name>
</gene>
<organism evidence="3 4">
    <name type="scientific">Acinetobacter bereziniae</name>
    <name type="common">Acinetobacter genomosp. 10</name>
    <dbReference type="NCBI Taxonomy" id="106648"/>
    <lineage>
        <taxon>Bacteria</taxon>
        <taxon>Pseudomonadati</taxon>
        <taxon>Pseudomonadota</taxon>
        <taxon>Gammaproteobacteria</taxon>
        <taxon>Moraxellales</taxon>
        <taxon>Moraxellaceae</taxon>
        <taxon>Acinetobacter</taxon>
    </lineage>
</organism>